<dbReference type="InterPro" id="IPR009057">
    <property type="entry name" value="Homeodomain-like_sf"/>
</dbReference>
<dbReference type="Proteomes" id="UP000198756">
    <property type="component" value="Unassembled WGS sequence"/>
</dbReference>
<name>A0A1G5Z6M5_9BACT</name>
<gene>
    <name evidence="5" type="ORF">SAMN03080617_03269</name>
</gene>
<dbReference type="RefSeq" id="WP_092732118.1">
    <property type="nucleotide sequence ID" value="NZ_FMXE01000027.1"/>
</dbReference>
<keyword evidence="3" id="KW-0804">Transcription</keyword>
<dbReference type="GO" id="GO:0043565">
    <property type="term" value="F:sequence-specific DNA binding"/>
    <property type="evidence" value="ECO:0007669"/>
    <property type="project" value="InterPro"/>
</dbReference>
<dbReference type="PANTHER" id="PTHR43280">
    <property type="entry name" value="ARAC-FAMILY TRANSCRIPTIONAL REGULATOR"/>
    <property type="match status" value="1"/>
</dbReference>
<dbReference type="AlphaFoldDB" id="A0A1G5Z6M5"/>
<dbReference type="InterPro" id="IPR018062">
    <property type="entry name" value="HTH_AraC-typ_CS"/>
</dbReference>
<dbReference type="Gene3D" id="1.10.10.60">
    <property type="entry name" value="Homeodomain-like"/>
    <property type="match status" value="1"/>
</dbReference>
<evidence type="ECO:0000256" key="3">
    <source>
        <dbReference type="ARBA" id="ARBA00023163"/>
    </source>
</evidence>
<evidence type="ECO:0000259" key="4">
    <source>
        <dbReference type="PROSITE" id="PS01124"/>
    </source>
</evidence>
<keyword evidence="2" id="KW-0238">DNA-binding</keyword>
<protein>
    <submittedName>
        <fullName evidence="5">Transcriptional regulator, AraC family</fullName>
    </submittedName>
</protein>
<keyword evidence="1" id="KW-0805">Transcription regulation</keyword>
<evidence type="ECO:0000256" key="2">
    <source>
        <dbReference type="ARBA" id="ARBA00023125"/>
    </source>
</evidence>
<dbReference type="PROSITE" id="PS00041">
    <property type="entry name" value="HTH_ARAC_FAMILY_1"/>
    <property type="match status" value="1"/>
</dbReference>
<dbReference type="PRINTS" id="PR00032">
    <property type="entry name" value="HTHARAC"/>
</dbReference>
<dbReference type="GO" id="GO:0003700">
    <property type="term" value="F:DNA-binding transcription factor activity"/>
    <property type="evidence" value="ECO:0007669"/>
    <property type="project" value="InterPro"/>
</dbReference>
<accession>A0A1G5Z6M5</accession>
<dbReference type="OrthoDB" id="952277at2"/>
<dbReference type="InterPro" id="IPR020449">
    <property type="entry name" value="Tscrpt_reg_AraC-type_HTH"/>
</dbReference>
<proteinExistence type="predicted"/>
<evidence type="ECO:0000256" key="1">
    <source>
        <dbReference type="ARBA" id="ARBA00023015"/>
    </source>
</evidence>
<dbReference type="InterPro" id="IPR018060">
    <property type="entry name" value="HTH_AraC"/>
</dbReference>
<sequence>MEILIKNMVCPRCIEAVKQSLDLLDIPYESIVLGKVKLKSPLSTDKKTRLSASIDAKGFEILESKNSALISQIKSQLIEQIHHADKSLGENFSTFLAEKLDHEYTSLSRLFSQVEGVTIERYITRQKIERVKELLFYDQLNLSEIASKLGYSSVAYLSAQFKKETGMTPSEFKRNHSGKRTSLDQV</sequence>
<dbReference type="STRING" id="279824.SAMN03080617_03269"/>
<dbReference type="SMART" id="SM00342">
    <property type="entry name" value="HTH_ARAC"/>
    <property type="match status" value="1"/>
</dbReference>
<evidence type="ECO:0000313" key="5">
    <source>
        <dbReference type="EMBL" id="SDA90242.1"/>
    </source>
</evidence>
<organism evidence="5 6">
    <name type="scientific">Algoriphagus alkaliphilus</name>
    <dbReference type="NCBI Taxonomy" id="279824"/>
    <lineage>
        <taxon>Bacteria</taxon>
        <taxon>Pseudomonadati</taxon>
        <taxon>Bacteroidota</taxon>
        <taxon>Cytophagia</taxon>
        <taxon>Cytophagales</taxon>
        <taxon>Cyclobacteriaceae</taxon>
        <taxon>Algoriphagus</taxon>
    </lineage>
</organism>
<feature type="domain" description="HTH araC/xylS-type" evidence="4">
    <location>
        <begin position="96"/>
        <end position="175"/>
    </location>
</feature>
<dbReference type="SUPFAM" id="SSF46689">
    <property type="entry name" value="Homeodomain-like"/>
    <property type="match status" value="1"/>
</dbReference>
<evidence type="ECO:0000313" key="6">
    <source>
        <dbReference type="Proteomes" id="UP000198756"/>
    </source>
</evidence>
<keyword evidence="6" id="KW-1185">Reference proteome</keyword>
<dbReference type="Pfam" id="PF12833">
    <property type="entry name" value="HTH_18"/>
    <property type="match status" value="1"/>
</dbReference>
<reference evidence="6" key="1">
    <citation type="submission" date="2016-10" db="EMBL/GenBank/DDBJ databases">
        <authorList>
            <person name="Varghese N."/>
            <person name="Submissions S."/>
        </authorList>
    </citation>
    <scope>NUCLEOTIDE SEQUENCE [LARGE SCALE GENOMIC DNA]</scope>
    <source>
        <strain evidence="6">DSM 22703</strain>
    </source>
</reference>
<dbReference type="EMBL" id="FMXE01000027">
    <property type="protein sequence ID" value="SDA90242.1"/>
    <property type="molecule type" value="Genomic_DNA"/>
</dbReference>
<dbReference type="PANTHER" id="PTHR43280:SF2">
    <property type="entry name" value="HTH-TYPE TRANSCRIPTIONAL REGULATOR EXSA"/>
    <property type="match status" value="1"/>
</dbReference>
<dbReference type="PROSITE" id="PS01124">
    <property type="entry name" value="HTH_ARAC_FAMILY_2"/>
    <property type="match status" value="1"/>
</dbReference>